<accession>A0AB40AAW9</accession>
<gene>
    <name evidence="2" type="primary">LOC108019329</name>
</gene>
<protein>
    <submittedName>
        <fullName evidence="2">Uncharacterized protein</fullName>
    </submittedName>
</protein>
<dbReference type="Pfam" id="PF16037">
    <property type="entry name" value="DUF4790"/>
    <property type="match status" value="1"/>
</dbReference>
<dbReference type="GeneID" id="108019329"/>
<keyword evidence="1" id="KW-1185">Reference proteome</keyword>
<dbReference type="InterPro" id="IPR032004">
    <property type="entry name" value="DUF4790"/>
</dbReference>
<organism evidence="1 2">
    <name type="scientific">Drosophila suzukii</name>
    <name type="common">Spotted-wing drosophila fruit fly</name>
    <dbReference type="NCBI Taxonomy" id="28584"/>
    <lineage>
        <taxon>Eukaryota</taxon>
        <taxon>Metazoa</taxon>
        <taxon>Ecdysozoa</taxon>
        <taxon>Arthropoda</taxon>
        <taxon>Hexapoda</taxon>
        <taxon>Insecta</taxon>
        <taxon>Pterygota</taxon>
        <taxon>Neoptera</taxon>
        <taxon>Endopterygota</taxon>
        <taxon>Diptera</taxon>
        <taxon>Brachycera</taxon>
        <taxon>Muscomorpha</taxon>
        <taxon>Ephydroidea</taxon>
        <taxon>Drosophilidae</taxon>
        <taxon>Drosophila</taxon>
        <taxon>Sophophora</taxon>
    </lineage>
</organism>
<sequence>MSGSIVGSQSSNTSVADVLRGRKIPVTRPSQKLVTMTQSNAKVEQYLTKVKSYSQISLGGMASRFESNCLRELDEWCVPRTAFRDDADVSLHPSYNMKQFHYDLSCFVRYLDAKEEYNQQFLREMDHFIASQRNICDQFFLRNILCYKTRWPPLHTKQELNIFVSKFFQMSPKQKRRLENLLKSDLGHFC</sequence>
<dbReference type="AlphaFoldDB" id="A0AB40AAW9"/>
<proteinExistence type="predicted"/>
<reference evidence="2" key="1">
    <citation type="submission" date="2025-08" db="UniProtKB">
        <authorList>
            <consortium name="RefSeq"/>
        </authorList>
    </citation>
    <scope>IDENTIFICATION</scope>
</reference>
<name>A0AB40AAW9_DROSZ</name>
<evidence type="ECO:0000313" key="1">
    <source>
        <dbReference type="Proteomes" id="UP001652628"/>
    </source>
</evidence>
<dbReference type="Proteomes" id="UP001652628">
    <property type="component" value="Chromosome 3"/>
</dbReference>
<dbReference type="RefSeq" id="XP_036675102.3">
    <property type="nucleotide sequence ID" value="XM_036819207.3"/>
</dbReference>
<evidence type="ECO:0000313" key="2">
    <source>
        <dbReference type="RefSeq" id="XP_036675102.3"/>
    </source>
</evidence>